<proteinExistence type="inferred from homology"/>
<accession>A0A9R0T2D8</accession>
<dbReference type="PANTHER" id="PTHR47939">
    <property type="entry name" value="MEMBRANE-ASSOCIATED SALT-INDUCIBLE PROTEIN-LIKE"/>
    <property type="match status" value="1"/>
</dbReference>
<dbReference type="Pfam" id="PF12854">
    <property type="entry name" value="PPR_1"/>
    <property type="match status" value="1"/>
</dbReference>
<dbReference type="Pfam" id="PF13432">
    <property type="entry name" value="TPR_16"/>
    <property type="match status" value="1"/>
</dbReference>
<evidence type="ECO:0000256" key="4">
    <source>
        <dbReference type="PROSITE-ProRule" id="PRU00708"/>
    </source>
</evidence>
<reference evidence="5 6" key="1">
    <citation type="submission" date="2017-09" db="EMBL/GenBank/DDBJ databases">
        <authorList>
            <consortium name="International Durum Wheat Genome Sequencing Consortium (IDWGSC)"/>
            <person name="Milanesi L."/>
        </authorList>
    </citation>
    <scope>NUCLEOTIDE SEQUENCE [LARGE SCALE GENOMIC DNA]</scope>
    <source>
        <strain evidence="6">cv. Svevo</strain>
    </source>
</reference>
<dbReference type="PANTHER" id="PTHR47939:SF13">
    <property type="entry name" value="OS03G0201400 PROTEIN"/>
    <property type="match status" value="1"/>
</dbReference>
<protein>
    <recommendedName>
        <fullName evidence="7">Pentacotripeptide-repeat region of PRORP domain-containing protein</fullName>
    </recommendedName>
</protein>
<dbReference type="NCBIfam" id="TIGR00756">
    <property type="entry name" value="PPR"/>
    <property type="match status" value="7"/>
</dbReference>
<dbReference type="InterPro" id="IPR002885">
    <property type="entry name" value="PPR_rpt"/>
</dbReference>
<feature type="repeat" description="PPR" evidence="4">
    <location>
        <begin position="125"/>
        <end position="159"/>
    </location>
</feature>
<dbReference type="SUPFAM" id="SSF48452">
    <property type="entry name" value="TPR-like"/>
    <property type="match status" value="1"/>
</dbReference>
<organism evidence="5 6">
    <name type="scientific">Triticum turgidum subsp. durum</name>
    <name type="common">Durum wheat</name>
    <name type="synonym">Triticum durum</name>
    <dbReference type="NCBI Taxonomy" id="4567"/>
    <lineage>
        <taxon>Eukaryota</taxon>
        <taxon>Viridiplantae</taxon>
        <taxon>Streptophyta</taxon>
        <taxon>Embryophyta</taxon>
        <taxon>Tracheophyta</taxon>
        <taxon>Spermatophyta</taxon>
        <taxon>Magnoliopsida</taxon>
        <taxon>Liliopsida</taxon>
        <taxon>Poales</taxon>
        <taxon>Poaceae</taxon>
        <taxon>BOP clade</taxon>
        <taxon>Pooideae</taxon>
        <taxon>Triticodae</taxon>
        <taxon>Triticeae</taxon>
        <taxon>Triticinae</taxon>
        <taxon>Triticum</taxon>
    </lineage>
</organism>
<feature type="repeat" description="PPR" evidence="4">
    <location>
        <begin position="267"/>
        <end position="301"/>
    </location>
</feature>
<dbReference type="Gene3D" id="1.25.40.10">
    <property type="entry name" value="Tetratricopeptide repeat domain"/>
    <property type="match status" value="3"/>
</dbReference>
<dbReference type="AlphaFoldDB" id="A0A9R0T2D8"/>
<dbReference type="Gramene" id="TRITD4Bv1G105850.2">
    <property type="protein sequence ID" value="TRITD4Bv1G105850.2"/>
    <property type="gene ID" value="TRITD4Bv1G105850"/>
</dbReference>
<evidence type="ECO:0000256" key="1">
    <source>
        <dbReference type="ARBA" id="ARBA00007626"/>
    </source>
</evidence>
<dbReference type="Pfam" id="PF13041">
    <property type="entry name" value="PPR_2"/>
    <property type="match status" value="2"/>
</dbReference>
<evidence type="ECO:0000256" key="2">
    <source>
        <dbReference type="ARBA" id="ARBA00022737"/>
    </source>
</evidence>
<comment type="similarity">
    <text evidence="1">Belongs to the PPR family. P subfamily.</text>
</comment>
<evidence type="ECO:0008006" key="7">
    <source>
        <dbReference type="Google" id="ProtNLM"/>
    </source>
</evidence>
<feature type="repeat" description="PPR" evidence="4">
    <location>
        <begin position="413"/>
        <end position="447"/>
    </location>
</feature>
<keyword evidence="2" id="KW-0677">Repeat</keyword>
<name>A0A9R0T2D8_TRITD</name>
<evidence type="ECO:0000313" key="6">
    <source>
        <dbReference type="Proteomes" id="UP000324705"/>
    </source>
</evidence>
<feature type="repeat" description="PPR" evidence="4">
    <location>
        <begin position="302"/>
        <end position="336"/>
    </location>
</feature>
<feature type="repeat" description="PPR" evidence="4">
    <location>
        <begin position="338"/>
        <end position="372"/>
    </location>
</feature>
<dbReference type="PROSITE" id="PS51375">
    <property type="entry name" value="PPR"/>
    <property type="match status" value="8"/>
</dbReference>
<evidence type="ECO:0000313" key="5">
    <source>
        <dbReference type="EMBL" id="VAI05904.1"/>
    </source>
</evidence>
<dbReference type="Pfam" id="PF01535">
    <property type="entry name" value="PPR"/>
    <property type="match status" value="2"/>
</dbReference>
<dbReference type="EMBL" id="LT934118">
    <property type="protein sequence ID" value="VAI05904.1"/>
    <property type="molecule type" value="Genomic_DNA"/>
</dbReference>
<keyword evidence="6" id="KW-1185">Reference proteome</keyword>
<dbReference type="InterPro" id="IPR011990">
    <property type="entry name" value="TPR-like_helical_dom_sf"/>
</dbReference>
<gene>
    <name evidence="5" type="ORF">TRITD_4Bv1G105850</name>
</gene>
<feature type="repeat" description="PPR" evidence="4">
    <location>
        <begin position="161"/>
        <end position="195"/>
    </location>
</feature>
<feature type="repeat" description="PPR" evidence="4">
    <location>
        <begin position="231"/>
        <end position="261"/>
    </location>
</feature>
<dbReference type="Proteomes" id="UP000324705">
    <property type="component" value="Chromosome 4B"/>
</dbReference>
<evidence type="ECO:0000256" key="3">
    <source>
        <dbReference type="ARBA" id="ARBA00022946"/>
    </source>
</evidence>
<sequence length="561" mass="60816">MASLYHSSLPLSPPSSSCHGVLSLAPRTAAPFVCLCRAPPQDDHDAELLGALQSNGNGSLLREQHPASAKVLESASAELGDGGGGRRSSQAQLRARDCARRIMSLPMEERVKVLDLLQRDEAALTISDYNDIISALARGGDYDSAVALFRALEPNGVVAPDAHSFAIAVQCFCRKGTPDEAKETLDEMVARGYLPSVAAFSAVVGCLCKRGRVTRAMEVFDTMRTVGSEPTIRTYNSLIGGLCYVGRLEEARDLLNKLKDSPKQTADIYTFTIVLDGFCKVGRTEDALAIFEDAIRMGLSPTIFTYNALLNGHCKEGNLLKAYDLLMEMCDNDDCPPDKISFSIVLPALLRAGEISAAWKTFKRMEHAGFEADSRALDTLARGLCRQCAADISVLRDAKEVFGKVVAAGHEPVSYTYCLMAQALARGGEVDAAVAILDDMVRKGYALRKRAYTDVVRALCDRSRTHDALRVLAAVITKDFVPGRNAFDALLGELSRQGRWPDAMAVYAAAVKRGVVVSLKRHVKEALAVGIARVVGCPIVSDCTPQIEPSSWRLSIRCRRQ</sequence>
<keyword evidence="3" id="KW-0809">Transit peptide</keyword>
<dbReference type="InterPro" id="IPR050667">
    <property type="entry name" value="PPR-containing_protein"/>
</dbReference>
<dbReference type="OMA" id="CEPNIFT"/>
<feature type="repeat" description="PPR" evidence="4">
    <location>
        <begin position="196"/>
        <end position="230"/>
    </location>
</feature>